<dbReference type="InterPro" id="IPR050678">
    <property type="entry name" value="DNA_Partitioning_ATPase"/>
</dbReference>
<dbReference type="CDD" id="cd02042">
    <property type="entry name" value="ParAB_family"/>
    <property type="match status" value="1"/>
</dbReference>
<dbReference type="SUPFAM" id="SSF52540">
    <property type="entry name" value="P-loop containing nucleoside triphosphate hydrolases"/>
    <property type="match status" value="1"/>
</dbReference>
<evidence type="ECO:0000313" key="3">
    <source>
        <dbReference type="Proteomes" id="UP001596056"/>
    </source>
</evidence>
<dbReference type="PANTHER" id="PTHR13696">
    <property type="entry name" value="P-LOOP CONTAINING NUCLEOSIDE TRIPHOSPHATE HYDROLASE"/>
    <property type="match status" value="1"/>
</dbReference>
<keyword evidence="3" id="KW-1185">Reference proteome</keyword>
<dbReference type="InterPro" id="IPR003593">
    <property type="entry name" value="AAA+_ATPase"/>
</dbReference>
<comment type="caution">
    <text evidence="2">The sequence shown here is derived from an EMBL/GenBank/DDBJ whole genome shotgun (WGS) entry which is preliminary data.</text>
</comment>
<proteinExistence type="predicted"/>
<dbReference type="RefSeq" id="WP_209842148.1">
    <property type="nucleotide sequence ID" value="NZ_JAGGJP010000014.1"/>
</dbReference>
<protein>
    <submittedName>
        <fullName evidence="2">ParA family protein</fullName>
    </submittedName>
</protein>
<dbReference type="Pfam" id="PF07015">
    <property type="entry name" value="VirC1"/>
    <property type="match status" value="1"/>
</dbReference>
<organism evidence="2 3">
    <name type="scientific">Rubellimicrobium aerolatum</name>
    <dbReference type="NCBI Taxonomy" id="490979"/>
    <lineage>
        <taxon>Bacteria</taxon>
        <taxon>Pseudomonadati</taxon>
        <taxon>Pseudomonadota</taxon>
        <taxon>Alphaproteobacteria</taxon>
        <taxon>Rhodobacterales</taxon>
        <taxon>Roseobacteraceae</taxon>
        <taxon>Rubellimicrobium</taxon>
    </lineage>
</organism>
<evidence type="ECO:0000259" key="1">
    <source>
        <dbReference type="SMART" id="SM00382"/>
    </source>
</evidence>
<reference evidence="3" key="1">
    <citation type="journal article" date="2019" name="Int. J. Syst. Evol. Microbiol.">
        <title>The Global Catalogue of Microorganisms (GCM) 10K type strain sequencing project: providing services to taxonomists for standard genome sequencing and annotation.</title>
        <authorList>
            <consortium name="The Broad Institute Genomics Platform"/>
            <consortium name="The Broad Institute Genome Sequencing Center for Infectious Disease"/>
            <person name="Wu L."/>
            <person name="Ma J."/>
        </authorList>
    </citation>
    <scope>NUCLEOTIDE SEQUENCE [LARGE SCALE GENOMIC DNA]</scope>
    <source>
        <strain evidence="3">KACC 11588</strain>
    </source>
</reference>
<dbReference type="PANTHER" id="PTHR13696:SF96">
    <property type="entry name" value="COBQ_COBB_MIND_PARA NUCLEOTIDE BINDING DOMAIN-CONTAINING PROTEIN"/>
    <property type="match status" value="1"/>
</dbReference>
<dbReference type="Gene3D" id="3.40.50.300">
    <property type="entry name" value="P-loop containing nucleotide triphosphate hydrolases"/>
    <property type="match status" value="1"/>
</dbReference>
<dbReference type="EMBL" id="JBHSNA010000011">
    <property type="protein sequence ID" value="MFC5567197.1"/>
    <property type="molecule type" value="Genomic_DNA"/>
</dbReference>
<dbReference type="InterPro" id="IPR009744">
    <property type="entry name" value="VirC1"/>
</dbReference>
<dbReference type="Proteomes" id="UP001596056">
    <property type="component" value="Unassembled WGS sequence"/>
</dbReference>
<dbReference type="SMART" id="SM00382">
    <property type="entry name" value="AAA"/>
    <property type="match status" value="1"/>
</dbReference>
<feature type="domain" description="AAA+ ATPase" evidence="1">
    <location>
        <begin position="5"/>
        <end position="160"/>
    </location>
</feature>
<sequence>MANDNMVVVAAVARKGGCGKSTLVKALASAALGAGKSVLLIDTDPQGDLGGWFERATEQGMVPAGASFARARDTEELDARINEAYDGDATDFIFIDTAGTAGAWADQIAMLADYLITPVLATSSDLVVGTQTAQWFQRLQERASRPEDLPPHRVVLTRFPSKATKLEVALAKRAHGLFPVINTIVQDRAAYKEMDERGFLGEIAQSYQSQPSPLERNRARHFQEALVEAMGVLNNIMER</sequence>
<accession>A0ABW0SDX6</accession>
<dbReference type="InterPro" id="IPR027417">
    <property type="entry name" value="P-loop_NTPase"/>
</dbReference>
<name>A0ABW0SDX6_9RHOB</name>
<gene>
    <name evidence="2" type="ORF">ACFPOC_12355</name>
</gene>
<dbReference type="PIRSF" id="PIRSF009320">
    <property type="entry name" value="Nuc_binding_HP_1000"/>
    <property type="match status" value="1"/>
</dbReference>
<evidence type="ECO:0000313" key="2">
    <source>
        <dbReference type="EMBL" id="MFC5567197.1"/>
    </source>
</evidence>